<dbReference type="PROSITE" id="PS51886">
    <property type="entry name" value="TLDC"/>
    <property type="match status" value="1"/>
</dbReference>
<evidence type="ECO:0000259" key="1">
    <source>
        <dbReference type="PROSITE" id="PS51886"/>
    </source>
</evidence>
<protein>
    <submittedName>
        <fullName evidence="2">16538_t:CDS:1</fullName>
    </submittedName>
</protein>
<accession>A0A9N9IV41</accession>
<name>A0A9N9IV41_9GLOM</name>
<proteinExistence type="predicted"/>
<reference evidence="2" key="1">
    <citation type="submission" date="2021-06" db="EMBL/GenBank/DDBJ databases">
        <authorList>
            <person name="Kallberg Y."/>
            <person name="Tangrot J."/>
            <person name="Rosling A."/>
        </authorList>
    </citation>
    <scope>NUCLEOTIDE SEQUENCE</scope>
    <source>
        <strain evidence="2">UK204</strain>
    </source>
</reference>
<keyword evidence="3" id="KW-1185">Reference proteome</keyword>
<dbReference type="Pfam" id="PF07534">
    <property type="entry name" value="TLD"/>
    <property type="match status" value="1"/>
</dbReference>
<evidence type="ECO:0000313" key="2">
    <source>
        <dbReference type="EMBL" id="CAG8751088.1"/>
    </source>
</evidence>
<dbReference type="AlphaFoldDB" id="A0A9N9IV41"/>
<sequence>KKSMESNLSYHEYDSILIVAQLKDSEQLVGGFNPTSFKECNPYKDTQNSFVFYYTNKDDSKTARVSYVEQKEYAIYYNEEEPGFGRGPDLLCKNSGVWTSNPESYPSIGIPKRFEIQSYEIFTVYV</sequence>
<dbReference type="OrthoDB" id="2318115at2759"/>
<feature type="non-terminal residue" evidence="2">
    <location>
        <position position="1"/>
    </location>
</feature>
<dbReference type="Proteomes" id="UP000789570">
    <property type="component" value="Unassembled WGS sequence"/>
</dbReference>
<feature type="domain" description="TLDc" evidence="1">
    <location>
        <begin position="1"/>
        <end position="125"/>
    </location>
</feature>
<organism evidence="2 3">
    <name type="scientific">Funneliformis caledonium</name>
    <dbReference type="NCBI Taxonomy" id="1117310"/>
    <lineage>
        <taxon>Eukaryota</taxon>
        <taxon>Fungi</taxon>
        <taxon>Fungi incertae sedis</taxon>
        <taxon>Mucoromycota</taxon>
        <taxon>Glomeromycotina</taxon>
        <taxon>Glomeromycetes</taxon>
        <taxon>Glomerales</taxon>
        <taxon>Glomeraceae</taxon>
        <taxon>Funneliformis</taxon>
    </lineage>
</organism>
<comment type="caution">
    <text evidence="2">The sequence shown here is derived from an EMBL/GenBank/DDBJ whole genome shotgun (WGS) entry which is preliminary data.</text>
</comment>
<evidence type="ECO:0000313" key="3">
    <source>
        <dbReference type="Proteomes" id="UP000789570"/>
    </source>
</evidence>
<dbReference type="EMBL" id="CAJVPQ010018444">
    <property type="protein sequence ID" value="CAG8751088.1"/>
    <property type="molecule type" value="Genomic_DNA"/>
</dbReference>
<gene>
    <name evidence="2" type="ORF">FCALED_LOCUS16319</name>
</gene>
<dbReference type="InterPro" id="IPR006571">
    <property type="entry name" value="TLDc_dom"/>
</dbReference>